<dbReference type="InterPro" id="IPR050923">
    <property type="entry name" value="Cell_Proc_Reg/RNA_Proc"/>
</dbReference>
<gene>
    <name evidence="4" type="ORF">GCM10010151_34800</name>
</gene>
<dbReference type="RefSeq" id="WP_252798705.1">
    <property type="nucleotide sequence ID" value="NZ_BAAABM010000029.1"/>
</dbReference>
<evidence type="ECO:0000256" key="1">
    <source>
        <dbReference type="ARBA" id="ARBA00022553"/>
    </source>
</evidence>
<dbReference type="SMART" id="SM00240">
    <property type="entry name" value="FHA"/>
    <property type="match status" value="1"/>
</dbReference>
<evidence type="ECO:0000313" key="4">
    <source>
        <dbReference type="EMBL" id="GAA0342250.1"/>
    </source>
</evidence>
<comment type="caution">
    <text evidence="4">The sequence shown here is derived from an EMBL/GenBank/DDBJ whole genome shotgun (WGS) entry which is preliminary data.</text>
</comment>
<reference evidence="5" key="1">
    <citation type="journal article" date="2019" name="Int. J. Syst. Evol. Microbiol.">
        <title>The Global Catalogue of Microorganisms (GCM) 10K type strain sequencing project: providing services to taxonomists for standard genome sequencing and annotation.</title>
        <authorList>
            <consortium name="The Broad Institute Genomics Platform"/>
            <consortium name="The Broad Institute Genome Sequencing Center for Infectious Disease"/>
            <person name="Wu L."/>
            <person name="Ma J."/>
        </authorList>
    </citation>
    <scope>NUCLEOTIDE SEQUENCE [LARGE SCALE GENOMIC DNA]</scope>
    <source>
        <strain evidence="5">JCM 3146</strain>
    </source>
</reference>
<dbReference type="InterPro" id="IPR000253">
    <property type="entry name" value="FHA_dom"/>
</dbReference>
<protein>
    <recommendedName>
        <fullName evidence="3">FHA domain-containing protein</fullName>
    </recommendedName>
</protein>
<organism evidence="4 5">
    <name type="scientific">Actinoallomurus spadix</name>
    <dbReference type="NCBI Taxonomy" id="79912"/>
    <lineage>
        <taxon>Bacteria</taxon>
        <taxon>Bacillati</taxon>
        <taxon>Actinomycetota</taxon>
        <taxon>Actinomycetes</taxon>
        <taxon>Streptosporangiales</taxon>
        <taxon>Thermomonosporaceae</taxon>
        <taxon>Actinoallomurus</taxon>
    </lineage>
</organism>
<keyword evidence="1" id="KW-0597">Phosphoprotein</keyword>
<accession>A0ABP3GCU9</accession>
<evidence type="ECO:0000313" key="5">
    <source>
        <dbReference type="Proteomes" id="UP001501822"/>
    </source>
</evidence>
<keyword evidence="5" id="KW-1185">Reference proteome</keyword>
<dbReference type="PANTHER" id="PTHR23308">
    <property type="entry name" value="NUCLEAR INHIBITOR OF PROTEIN PHOSPHATASE-1"/>
    <property type="match status" value="1"/>
</dbReference>
<dbReference type="PROSITE" id="PS50006">
    <property type="entry name" value="FHA_DOMAIN"/>
    <property type="match status" value="1"/>
</dbReference>
<feature type="region of interest" description="Disordered" evidence="2">
    <location>
        <begin position="26"/>
        <end position="61"/>
    </location>
</feature>
<dbReference type="Pfam" id="PF00498">
    <property type="entry name" value="FHA"/>
    <property type="match status" value="1"/>
</dbReference>
<dbReference type="EMBL" id="BAAABM010000029">
    <property type="protein sequence ID" value="GAA0342250.1"/>
    <property type="molecule type" value="Genomic_DNA"/>
</dbReference>
<feature type="domain" description="FHA" evidence="3">
    <location>
        <begin position="98"/>
        <end position="147"/>
    </location>
</feature>
<dbReference type="Gene3D" id="2.60.200.20">
    <property type="match status" value="1"/>
</dbReference>
<dbReference type="SUPFAM" id="SSF49879">
    <property type="entry name" value="SMAD/FHA domain"/>
    <property type="match status" value="1"/>
</dbReference>
<sequence>MPSVYCTQCGHANPENANFCSQCGTPLSRSAAPPVPGDPGDATSTSTISLGAIPDVEPGEELSPDQMAVEALPPDTALLVVKRGPNAGSRFLLDSDRTTAGRHPESDIFLDDVTVSRRHAEFYRRGAQFSVRDVGSLNGTYVNRERIDEAGLSGGDEVQIGKFRLVFLTNPQYAAEGRGDGRPAGGP</sequence>
<dbReference type="InterPro" id="IPR026870">
    <property type="entry name" value="Zinc_ribbon_dom"/>
</dbReference>
<dbReference type="InterPro" id="IPR008984">
    <property type="entry name" value="SMAD_FHA_dom_sf"/>
</dbReference>
<evidence type="ECO:0000259" key="3">
    <source>
        <dbReference type="PROSITE" id="PS50006"/>
    </source>
</evidence>
<dbReference type="CDD" id="cd22684">
    <property type="entry name" value="FHA_GarA_OdhI-like"/>
    <property type="match status" value="1"/>
</dbReference>
<name>A0ABP3GCU9_9ACTN</name>
<evidence type="ECO:0000256" key="2">
    <source>
        <dbReference type="SAM" id="MobiDB-lite"/>
    </source>
</evidence>
<proteinExistence type="predicted"/>
<dbReference type="Pfam" id="PF13240">
    <property type="entry name" value="Zn_Ribbon_1"/>
    <property type="match status" value="1"/>
</dbReference>
<dbReference type="Proteomes" id="UP001501822">
    <property type="component" value="Unassembled WGS sequence"/>
</dbReference>